<evidence type="ECO:0000313" key="3">
    <source>
        <dbReference type="Proteomes" id="UP000800200"/>
    </source>
</evidence>
<proteinExistence type="predicted"/>
<feature type="region of interest" description="Disordered" evidence="1">
    <location>
        <begin position="82"/>
        <end position="107"/>
    </location>
</feature>
<accession>A0A6A6E9J2</accession>
<dbReference type="Proteomes" id="UP000800200">
    <property type="component" value="Unassembled WGS sequence"/>
</dbReference>
<feature type="compositionally biased region" description="Polar residues" evidence="1">
    <location>
        <begin position="90"/>
        <end position="106"/>
    </location>
</feature>
<sequence length="115" mass="12319">MTGTQKRQSFTRVTKQSLPQSQVSQNVNTVTPGTYSTNVTNLYQPASFNPLSTDIAATVTPQPATNAPVNVQAHLMFPTLPSPPPLIGQNKPSLGANPNTNANPELNSYIARMRA</sequence>
<protein>
    <submittedName>
        <fullName evidence="2">Uncharacterized protein</fullName>
    </submittedName>
</protein>
<name>A0A6A6E9J2_9PEZI</name>
<dbReference type="EMBL" id="ML994627">
    <property type="protein sequence ID" value="KAF2187239.1"/>
    <property type="molecule type" value="Genomic_DNA"/>
</dbReference>
<evidence type="ECO:0000256" key="1">
    <source>
        <dbReference type="SAM" id="MobiDB-lite"/>
    </source>
</evidence>
<evidence type="ECO:0000313" key="2">
    <source>
        <dbReference type="EMBL" id="KAF2187239.1"/>
    </source>
</evidence>
<keyword evidence="3" id="KW-1185">Reference proteome</keyword>
<organism evidence="2 3">
    <name type="scientific">Zopfia rhizophila CBS 207.26</name>
    <dbReference type="NCBI Taxonomy" id="1314779"/>
    <lineage>
        <taxon>Eukaryota</taxon>
        <taxon>Fungi</taxon>
        <taxon>Dikarya</taxon>
        <taxon>Ascomycota</taxon>
        <taxon>Pezizomycotina</taxon>
        <taxon>Dothideomycetes</taxon>
        <taxon>Dothideomycetes incertae sedis</taxon>
        <taxon>Zopfiaceae</taxon>
        <taxon>Zopfia</taxon>
    </lineage>
</organism>
<gene>
    <name evidence="2" type="ORF">K469DRAFT_685773</name>
</gene>
<reference evidence="2" key="1">
    <citation type="journal article" date="2020" name="Stud. Mycol.">
        <title>101 Dothideomycetes genomes: a test case for predicting lifestyles and emergence of pathogens.</title>
        <authorList>
            <person name="Haridas S."/>
            <person name="Albert R."/>
            <person name="Binder M."/>
            <person name="Bloem J."/>
            <person name="Labutti K."/>
            <person name="Salamov A."/>
            <person name="Andreopoulos B."/>
            <person name="Baker S."/>
            <person name="Barry K."/>
            <person name="Bills G."/>
            <person name="Bluhm B."/>
            <person name="Cannon C."/>
            <person name="Castanera R."/>
            <person name="Culley D."/>
            <person name="Daum C."/>
            <person name="Ezra D."/>
            <person name="Gonzalez J."/>
            <person name="Henrissat B."/>
            <person name="Kuo A."/>
            <person name="Liang C."/>
            <person name="Lipzen A."/>
            <person name="Lutzoni F."/>
            <person name="Magnuson J."/>
            <person name="Mondo S."/>
            <person name="Nolan M."/>
            <person name="Ohm R."/>
            <person name="Pangilinan J."/>
            <person name="Park H.-J."/>
            <person name="Ramirez L."/>
            <person name="Alfaro M."/>
            <person name="Sun H."/>
            <person name="Tritt A."/>
            <person name="Yoshinaga Y."/>
            <person name="Zwiers L.-H."/>
            <person name="Turgeon B."/>
            <person name="Goodwin S."/>
            <person name="Spatafora J."/>
            <person name="Crous P."/>
            <person name="Grigoriev I."/>
        </authorList>
    </citation>
    <scope>NUCLEOTIDE SEQUENCE</scope>
    <source>
        <strain evidence="2">CBS 207.26</strain>
    </source>
</reference>
<dbReference type="AlphaFoldDB" id="A0A6A6E9J2"/>
<feature type="region of interest" description="Disordered" evidence="1">
    <location>
        <begin position="1"/>
        <end position="29"/>
    </location>
</feature>